<name>A0A0F5FNP1_9HYPH</name>
<sequence>MTQDKFNAAIAQFDTAIAAARTGDEAFKALQALTEAVVGVKLFTFMSVDMAAELARRAYTSDPESYPVSGTKPLRYDSWFDIVHKARQYFVANTLEDISKVFPDYELIGSLGCGSVVNMPVVLGGELVGTLNMLHEEQYYTQERVELIRAYLSVPAKLAAAVALRAK</sequence>
<keyword evidence="3" id="KW-1185">Reference proteome</keyword>
<reference evidence="2 3" key="1">
    <citation type="submission" date="2015-03" db="EMBL/GenBank/DDBJ databases">
        <authorList>
            <person name="Hassan Y.I."/>
            <person name="Lepp D."/>
            <person name="Li X.-Z."/>
            <person name="Zhou T."/>
        </authorList>
    </citation>
    <scope>NUCLEOTIDE SEQUENCE [LARGE SCALE GENOMIC DNA]</scope>
    <source>
        <strain evidence="2 3">BD-c194</strain>
    </source>
</reference>
<comment type="caution">
    <text evidence="2">The sequence shown here is derived from an EMBL/GenBank/DDBJ whole genome shotgun (WGS) entry which is preliminary data.</text>
</comment>
<evidence type="ECO:0000313" key="3">
    <source>
        <dbReference type="Proteomes" id="UP000033632"/>
    </source>
</evidence>
<accession>A0A0F5FNP1</accession>
<proteinExistence type="predicted"/>
<dbReference type="Gene3D" id="3.30.450.40">
    <property type="match status" value="1"/>
</dbReference>
<dbReference type="Pfam" id="PF13185">
    <property type="entry name" value="GAF_2"/>
    <property type="match status" value="1"/>
</dbReference>
<evidence type="ECO:0000259" key="1">
    <source>
        <dbReference type="Pfam" id="PF13185"/>
    </source>
</evidence>
<dbReference type="AlphaFoldDB" id="A0A0F5FNP1"/>
<dbReference type="OrthoDB" id="7066078at2"/>
<dbReference type="SUPFAM" id="SSF55781">
    <property type="entry name" value="GAF domain-like"/>
    <property type="match status" value="1"/>
</dbReference>
<gene>
    <name evidence="2" type="ORF">VE25_17850</name>
</gene>
<dbReference type="RefSeq" id="WP_046110020.1">
    <property type="nucleotide sequence ID" value="NZ_JZEX01000149.1"/>
</dbReference>
<evidence type="ECO:0000313" key="2">
    <source>
        <dbReference type="EMBL" id="KKB10461.1"/>
    </source>
</evidence>
<dbReference type="Proteomes" id="UP000033632">
    <property type="component" value="Unassembled WGS sequence"/>
</dbReference>
<dbReference type="STRING" id="443610.VE25_17850"/>
<organism evidence="2 3">
    <name type="scientific">Devosia geojensis</name>
    <dbReference type="NCBI Taxonomy" id="443610"/>
    <lineage>
        <taxon>Bacteria</taxon>
        <taxon>Pseudomonadati</taxon>
        <taxon>Pseudomonadota</taxon>
        <taxon>Alphaproteobacteria</taxon>
        <taxon>Hyphomicrobiales</taxon>
        <taxon>Devosiaceae</taxon>
        <taxon>Devosia</taxon>
    </lineage>
</organism>
<dbReference type="EMBL" id="JZEX01000149">
    <property type="protein sequence ID" value="KKB10461.1"/>
    <property type="molecule type" value="Genomic_DNA"/>
</dbReference>
<feature type="domain" description="GAF" evidence="1">
    <location>
        <begin position="29"/>
        <end position="149"/>
    </location>
</feature>
<dbReference type="InterPro" id="IPR003018">
    <property type="entry name" value="GAF"/>
</dbReference>
<dbReference type="InterPro" id="IPR029016">
    <property type="entry name" value="GAF-like_dom_sf"/>
</dbReference>
<dbReference type="PATRIC" id="fig|443610.3.peg.1871"/>
<protein>
    <recommendedName>
        <fullName evidence="1">GAF domain-containing protein</fullName>
    </recommendedName>
</protein>